<feature type="compositionally biased region" description="Basic residues" evidence="1">
    <location>
        <begin position="1"/>
        <end position="23"/>
    </location>
</feature>
<proteinExistence type="predicted"/>
<dbReference type="EMBL" id="JAWQEG010000401">
    <property type="protein sequence ID" value="KAK3890675.1"/>
    <property type="molecule type" value="Genomic_DNA"/>
</dbReference>
<dbReference type="Proteomes" id="UP001286313">
    <property type="component" value="Unassembled WGS sequence"/>
</dbReference>
<gene>
    <name evidence="2" type="ORF">Pcinc_005386</name>
</gene>
<evidence type="ECO:0000256" key="1">
    <source>
        <dbReference type="SAM" id="MobiDB-lite"/>
    </source>
</evidence>
<reference evidence="2" key="1">
    <citation type="submission" date="2023-10" db="EMBL/GenBank/DDBJ databases">
        <title>Genome assemblies of two species of porcelain crab, Petrolisthes cinctipes and Petrolisthes manimaculis (Anomura: Porcellanidae).</title>
        <authorList>
            <person name="Angst P."/>
        </authorList>
    </citation>
    <scope>NUCLEOTIDE SEQUENCE</scope>
    <source>
        <strain evidence="2">PB745_01</strain>
        <tissue evidence="2">Gill</tissue>
    </source>
</reference>
<keyword evidence="3" id="KW-1185">Reference proteome</keyword>
<feature type="compositionally biased region" description="Basic and acidic residues" evidence="1">
    <location>
        <begin position="24"/>
        <end position="34"/>
    </location>
</feature>
<feature type="region of interest" description="Disordered" evidence="1">
    <location>
        <begin position="1"/>
        <end position="165"/>
    </location>
</feature>
<feature type="compositionally biased region" description="Basic and acidic residues" evidence="1">
    <location>
        <begin position="68"/>
        <end position="86"/>
    </location>
</feature>
<dbReference type="AlphaFoldDB" id="A0AAE1GF07"/>
<sequence length="178" mass="20584">MEMVRRNTKPGKLKHWTRRRGRMGTREEARRDITTRGNEGEESISEDERIDRREGVGRGSGVGGEITEYERIYGKEGVGRGSGEERENGEDVIAEVGEGRGIGRRDGKGESSEDERTKVRKEGEVRIGQETRKQKDAERFKGPSEWYKERNSEGYRDRDSERTRDEEHIIARRKIAEM</sequence>
<evidence type="ECO:0000313" key="2">
    <source>
        <dbReference type="EMBL" id="KAK3890675.1"/>
    </source>
</evidence>
<name>A0AAE1GF07_PETCI</name>
<feature type="compositionally biased region" description="Basic and acidic residues" evidence="1">
    <location>
        <begin position="46"/>
        <end position="56"/>
    </location>
</feature>
<evidence type="ECO:0000313" key="3">
    <source>
        <dbReference type="Proteomes" id="UP001286313"/>
    </source>
</evidence>
<protein>
    <submittedName>
        <fullName evidence="2">Uncharacterized protein</fullName>
    </submittedName>
</protein>
<organism evidence="2 3">
    <name type="scientific">Petrolisthes cinctipes</name>
    <name type="common">Flat porcelain crab</name>
    <dbReference type="NCBI Taxonomy" id="88211"/>
    <lineage>
        <taxon>Eukaryota</taxon>
        <taxon>Metazoa</taxon>
        <taxon>Ecdysozoa</taxon>
        <taxon>Arthropoda</taxon>
        <taxon>Crustacea</taxon>
        <taxon>Multicrustacea</taxon>
        <taxon>Malacostraca</taxon>
        <taxon>Eumalacostraca</taxon>
        <taxon>Eucarida</taxon>
        <taxon>Decapoda</taxon>
        <taxon>Pleocyemata</taxon>
        <taxon>Anomura</taxon>
        <taxon>Galatheoidea</taxon>
        <taxon>Porcellanidae</taxon>
        <taxon>Petrolisthes</taxon>
    </lineage>
</organism>
<accession>A0AAE1GF07</accession>
<comment type="caution">
    <text evidence="2">The sequence shown here is derived from an EMBL/GenBank/DDBJ whole genome shotgun (WGS) entry which is preliminary data.</text>
</comment>
<feature type="compositionally biased region" description="Basic and acidic residues" evidence="1">
    <location>
        <begin position="97"/>
        <end position="165"/>
    </location>
</feature>